<comment type="caution">
    <text evidence="2">The sequence shown here is derived from an EMBL/GenBank/DDBJ whole genome shotgun (WGS) entry which is preliminary data.</text>
</comment>
<dbReference type="Pfam" id="PF12730">
    <property type="entry name" value="ABC2_membrane_4"/>
    <property type="match status" value="1"/>
</dbReference>
<dbReference type="EMBL" id="LZZM01000184">
    <property type="protein sequence ID" value="OOM75516.1"/>
    <property type="molecule type" value="Genomic_DNA"/>
</dbReference>
<keyword evidence="1" id="KW-0812">Transmembrane</keyword>
<keyword evidence="1" id="KW-0472">Membrane</keyword>
<proteinExistence type="predicted"/>
<gene>
    <name evidence="2" type="ORF">CLPUN_31870</name>
</gene>
<keyword evidence="1" id="KW-1133">Transmembrane helix</keyword>
<evidence type="ECO:0000313" key="2">
    <source>
        <dbReference type="EMBL" id="OOM75516.1"/>
    </source>
</evidence>
<dbReference type="STRING" id="29367.CLPUN_31870"/>
<feature type="transmembrane region" description="Helical" evidence="1">
    <location>
        <begin position="53"/>
        <end position="78"/>
    </location>
</feature>
<dbReference type="AlphaFoldDB" id="A0A1S8TCP5"/>
<evidence type="ECO:0000313" key="3">
    <source>
        <dbReference type="Proteomes" id="UP000190890"/>
    </source>
</evidence>
<feature type="transmembrane region" description="Helical" evidence="1">
    <location>
        <begin position="99"/>
        <end position="132"/>
    </location>
</feature>
<evidence type="ECO:0000256" key="1">
    <source>
        <dbReference type="SAM" id="Phobius"/>
    </source>
</evidence>
<protein>
    <submittedName>
        <fullName evidence="2">ABC-2 family transporter protein</fullName>
    </submittedName>
</protein>
<dbReference type="RefSeq" id="WP_077848253.1">
    <property type="nucleotide sequence ID" value="NZ_LZZM01000184.1"/>
</dbReference>
<feature type="transmembrane region" description="Helical" evidence="1">
    <location>
        <begin position="21"/>
        <end position="41"/>
    </location>
</feature>
<accession>A0A1S8TCP5</accession>
<sequence>MFKLIQLEIKKFKIKGNLKGAIIANLIILASLLLSIFVTKANNEIIFSRWDDIFGSIGTFVRITFLIFSSVLISKLIISEYKNKTINILFIYPVNRKKLMIAKLFLVVMFTFIAMIISNIFITFSLLILNVFINFISESLTMDILLPNLINIALYSFIYSFISLIPVYVGILRKSRSSTILTSVILISVLNNGNKGHNLSSIIIIPIIFAIIGVISSYLFIKDVEKVDVVNF</sequence>
<dbReference type="Proteomes" id="UP000190890">
    <property type="component" value="Unassembled WGS sequence"/>
</dbReference>
<keyword evidence="3" id="KW-1185">Reference proteome</keyword>
<feature type="transmembrane region" description="Helical" evidence="1">
    <location>
        <begin position="152"/>
        <end position="171"/>
    </location>
</feature>
<dbReference type="OrthoDB" id="9784784at2"/>
<reference evidence="2 3" key="1">
    <citation type="submission" date="2016-05" db="EMBL/GenBank/DDBJ databases">
        <title>Microbial solvent formation.</title>
        <authorList>
            <person name="Poehlein A."/>
            <person name="Montoya Solano J.D."/>
            <person name="Flitsch S."/>
            <person name="Krabben P."/>
            <person name="Duerre P."/>
            <person name="Daniel R."/>
        </authorList>
    </citation>
    <scope>NUCLEOTIDE SEQUENCE [LARGE SCALE GENOMIC DNA]</scope>
    <source>
        <strain evidence="2 3">DSM 2619</strain>
    </source>
</reference>
<feature type="transmembrane region" description="Helical" evidence="1">
    <location>
        <begin position="202"/>
        <end position="221"/>
    </location>
</feature>
<name>A0A1S8TCP5_9CLOT</name>
<organism evidence="2 3">
    <name type="scientific">Clostridium puniceum</name>
    <dbReference type="NCBI Taxonomy" id="29367"/>
    <lineage>
        <taxon>Bacteria</taxon>
        <taxon>Bacillati</taxon>
        <taxon>Bacillota</taxon>
        <taxon>Clostridia</taxon>
        <taxon>Eubacteriales</taxon>
        <taxon>Clostridiaceae</taxon>
        <taxon>Clostridium</taxon>
    </lineage>
</organism>